<dbReference type="Proteomes" id="UP001140502">
    <property type="component" value="Unassembled WGS sequence"/>
</dbReference>
<dbReference type="AlphaFoldDB" id="A0A9W8WBJ6"/>
<proteinExistence type="predicted"/>
<feature type="compositionally biased region" description="Polar residues" evidence="1">
    <location>
        <begin position="31"/>
        <end position="40"/>
    </location>
</feature>
<sequence>MFTKLAPGDSGWDTVVKWHRGTDRREAQTNMLSSMESANRNDVIEVGTTSEDDDVGADDSTDETSEDGAYDLVVAGFNLKCAQQQAASVRERNTILLLSCPKSNHSTFGLRCVGPDPVVGLTARARRCPTSTVINYDTANLVRQVASSKSTGLSRRCVRCDAEFDFYAQLKKYELLAEDGARVCSRGDCAKPIFHGSQLCEQHLYEFRPEHACAGTSMRDELERLFKSAMNKKWHPQSKMHTVLRLFNSIRDGNADPSKLRFLDLEFNTKSGHVYEVGMCDANGIITMDCLTKYASTSEVVASSVLEKSTSWIDRLIRKSVQNHRCAHGWITARQVADMLRRQGITPDT</sequence>
<feature type="region of interest" description="Disordered" evidence="1">
    <location>
        <begin position="31"/>
        <end position="64"/>
    </location>
</feature>
<dbReference type="OrthoDB" id="6077919at2759"/>
<protein>
    <submittedName>
        <fullName evidence="2">Uncharacterized protein</fullName>
    </submittedName>
</protein>
<evidence type="ECO:0000256" key="1">
    <source>
        <dbReference type="SAM" id="MobiDB-lite"/>
    </source>
</evidence>
<evidence type="ECO:0000313" key="3">
    <source>
        <dbReference type="Proteomes" id="UP001140502"/>
    </source>
</evidence>
<evidence type="ECO:0000313" key="2">
    <source>
        <dbReference type="EMBL" id="KAJ4318914.1"/>
    </source>
</evidence>
<dbReference type="EMBL" id="JAPEUR010000133">
    <property type="protein sequence ID" value="KAJ4318914.1"/>
    <property type="molecule type" value="Genomic_DNA"/>
</dbReference>
<name>A0A9W8WBJ6_9HYPO</name>
<keyword evidence="3" id="KW-1185">Reference proteome</keyword>
<feature type="compositionally biased region" description="Acidic residues" evidence="1">
    <location>
        <begin position="50"/>
        <end position="64"/>
    </location>
</feature>
<organism evidence="2 3">
    <name type="scientific">Fusarium piperis</name>
    <dbReference type="NCBI Taxonomy" id="1435070"/>
    <lineage>
        <taxon>Eukaryota</taxon>
        <taxon>Fungi</taxon>
        <taxon>Dikarya</taxon>
        <taxon>Ascomycota</taxon>
        <taxon>Pezizomycotina</taxon>
        <taxon>Sordariomycetes</taxon>
        <taxon>Hypocreomycetidae</taxon>
        <taxon>Hypocreales</taxon>
        <taxon>Nectriaceae</taxon>
        <taxon>Fusarium</taxon>
        <taxon>Fusarium solani species complex</taxon>
    </lineage>
</organism>
<comment type="caution">
    <text evidence="2">The sequence shown here is derived from an EMBL/GenBank/DDBJ whole genome shotgun (WGS) entry which is preliminary data.</text>
</comment>
<accession>A0A9W8WBJ6</accession>
<gene>
    <name evidence="2" type="ORF">N0V84_006632</name>
</gene>
<reference evidence="2" key="1">
    <citation type="submission" date="2022-10" db="EMBL/GenBank/DDBJ databases">
        <title>Tapping the CABI collections for fungal endophytes: first genome assemblies for Collariella, Neodidymelliopsis, Ascochyta clinopodiicola, Didymella pomorum, Didymosphaeria variabile, Neocosmospora piperis and Neocucurbitaria cava.</title>
        <authorList>
            <person name="Hill R."/>
        </authorList>
    </citation>
    <scope>NUCLEOTIDE SEQUENCE</scope>
    <source>
        <strain evidence="2">IMI 366586</strain>
    </source>
</reference>